<organism evidence="2">
    <name type="scientific">Kwoniella dejecticola CBS 10117</name>
    <dbReference type="NCBI Taxonomy" id="1296121"/>
    <lineage>
        <taxon>Eukaryota</taxon>
        <taxon>Fungi</taxon>
        <taxon>Dikarya</taxon>
        <taxon>Basidiomycota</taxon>
        <taxon>Agaricomycotina</taxon>
        <taxon>Tremellomycetes</taxon>
        <taxon>Tremellales</taxon>
        <taxon>Cryptococcaceae</taxon>
        <taxon>Kwoniella</taxon>
    </lineage>
</organism>
<dbReference type="OrthoDB" id="2562018at2759"/>
<reference evidence="2" key="1">
    <citation type="submission" date="2013-07" db="EMBL/GenBank/DDBJ databases">
        <title>The Genome Sequence of Cryptococcus dejecticola CBS10117.</title>
        <authorList>
            <consortium name="The Broad Institute Genome Sequencing Platform"/>
            <person name="Cuomo C."/>
            <person name="Litvintseva A."/>
            <person name="Chen Y."/>
            <person name="Heitman J."/>
            <person name="Sun S."/>
            <person name="Springer D."/>
            <person name="Dromer F."/>
            <person name="Young S.K."/>
            <person name="Zeng Q."/>
            <person name="Gargeya S."/>
            <person name="Fitzgerald M."/>
            <person name="Abouelleil A."/>
            <person name="Alvarado L."/>
            <person name="Berlin A.M."/>
            <person name="Chapman S.B."/>
            <person name="Dewar J."/>
            <person name="Goldberg J."/>
            <person name="Griggs A."/>
            <person name="Gujja S."/>
            <person name="Hansen M."/>
            <person name="Howarth C."/>
            <person name="Imamovic A."/>
            <person name="Larimer J."/>
            <person name="McCowan C."/>
            <person name="Murphy C."/>
            <person name="Pearson M."/>
            <person name="Priest M."/>
            <person name="Roberts A."/>
            <person name="Saif S."/>
            <person name="Shea T."/>
            <person name="Sykes S."/>
            <person name="Wortman J."/>
            <person name="Nusbaum C."/>
            <person name="Birren B."/>
        </authorList>
    </citation>
    <scope>NUCLEOTIDE SEQUENCE [LARGE SCALE GENOMIC DNA]</scope>
    <source>
        <strain evidence="2">CBS 10117</strain>
    </source>
</reference>
<feature type="region of interest" description="Disordered" evidence="1">
    <location>
        <begin position="1"/>
        <end position="23"/>
    </location>
</feature>
<dbReference type="AlphaFoldDB" id="A0A1A6A1E7"/>
<evidence type="ECO:0000256" key="1">
    <source>
        <dbReference type="SAM" id="MobiDB-lite"/>
    </source>
</evidence>
<reference evidence="3" key="2">
    <citation type="submission" date="2013-07" db="EMBL/GenBank/DDBJ databases">
        <authorList>
            <consortium name="The Broad Institute Genome Sequencing Platform"/>
            <person name="Cuomo C."/>
            <person name="Litvintseva A."/>
            <person name="Chen Y."/>
            <person name="Heitman J."/>
            <person name="Sun S."/>
            <person name="Springer D."/>
            <person name="Dromer F."/>
            <person name="Young S.K."/>
            <person name="Zeng Q."/>
            <person name="Gargeya S."/>
            <person name="Fitzgerald M."/>
            <person name="Abouelleil A."/>
            <person name="Alvarado L."/>
            <person name="Berlin A.M."/>
            <person name="Chapman S.B."/>
            <person name="Dewar J."/>
            <person name="Goldberg J."/>
            <person name="Griggs A."/>
            <person name="Gujja S."/>
            <person name="Hansen M."/>
            <person name="Howarth C."/>
            <person name="Imamovic A."/>
            <person name="Larimer J."/>
            <person name="McCowan C."/>
            <person name="Murphy C."/>
            <person name="Pearson M."/>
            <person name="Priest M."/>
            <person name="Roberts A."/>
            <person name="Saif S."/>
            <person name="Shea T."/>
            <person name="Sykes S."/>
            <person name="Wortman J."/>
            <person name="Nusbaum C."/>
            <person name="Birren B."/>
        </authorList>
    </citation>
    <scope>NUCLEOTIDE SEQUENCE</scope>
    <source>
        <strain evidence="3">CBS 10117</strain>
    </source>
</reference>
<feature type="compositionally biased region" description="Polar residues" evidence="1">
    <location>
        <begin position="1"/>
        <end position="13"/>
    </location>
</feature>
<proteinExistence type="predicted"/>
<evidence type="ECO:0000313" key="2">
    <source>
        <dbReference type="EMBL" id="OBR83884.1"/>
    </source>
</evidence>
<dbReference type="Proteomes" id="UP000078595">
    <property type="component" value="Chromosome 7"/>
</dbReference>
<keyword evidence="4" id="KW-1185">Reference proteome</keyword>
<evidence type="ECO:0000313" key="3">
    <source>
        <dbReference type="EMBL" id="WWC63547.1"/>
    </source>
</evidence>
<protein>
    <submittedName>
        <fullName evidence="2">Uncharacterized protein</fullName>
    </submittedName>
</protein>
<dbReference type="GeneID" id="28969868"/>
<dbReference type="RefSeq" id="XP_018261726.1">
    <property type="nucleotide sequence ID" value="XM_018409453.1"/>
</dbReference>
<evidence type="ECO:0000313" key="4">
    <source>
        <dbReference type="Proteomes" id="UP000078595"/>
    </source>
</evidence>
<name>A0A1A6A1E7_9TREE</name>
<gene>
    <name evidence="2" type="ORF">I303_06169</name>
    <name evidence="3" type="ORF">I303_106151</name>
</gene>
<dbReference type="VEuPathDB" id="FungiDB:I303_06169"/>
<dbReference type="EMBL" id="KI894033">
    <property type="protein sequence ID" value="OBR83884.1"/>
    <property type="molecule type" value="Genomic_DNA"/>
</dbReference>
<reference evidence="3" key="3">
    <citation type="submission" date="2024-02" db="EMBL/GenBank/DDBJ databases">
        <title>Comparative genomics of Cryptococcus and Kwoniella reveals pathogenesis evolution and contrasting modes of karyotype evolution via chromosome fusion or intercentromeric recombination.</title>
        <authorList>
            <person name="Coelho M.A."/>
            <person name="David-Palma M."/>
            <person name="Shea T."/>
            <person name="Bowers K."/>
            <person name="McGinley-Smith S."/>
            <person name="Mohammad A.W."/>
            <person name="Gnirke A."/>
            <person name="Yurkov A.M."/>
            <person name="Nowrousian M."/>
            <person name="Sun S."/>
            <person name="Cuomo C.A."/>
            <person name="Heitman J."/>
        </authorList>
    </citation>
    <scope>NUCLEOTIDE SEQUENCE</scope>
    <source>
        <strain evidence="3">CBS 10117</strain>
    </source>
</reference>
<dbReference type="KEGG" id="kdj:28969868"/>
<dbReference type="EMBL" id="CP144536">
    <property type="protein sequence ID" value="WWC63547.1"/>
    <property type="molecule type" value="Genomic_DNA"/>
</dbReference>
<accession>A0A1A6A1E7</accession>
<sequence>MTCGSKHNLNLSPKDSGDRRFATPEDLPHEMLEKIIFQLAHPYDHLSFAKCCSTVYRAYTARTYRLLCFKQEFTRSIKDAKVISWHHLFWSVLGHADTCDKVYCRQFAIPAKNSQIDLAQLLEVGESSFPPKTTPRVLYVHLKQLAKKDLREILHTPYLSVPLGSKMLDYLCKGLEDTRSLITFWKDEIRQINGSLVSHPPLGRALRCQPPDTTLTLDLEIELVSQDTATGAASNTCIEFENKVGITVFEVMQHLHQCLDNNLPKKLREEYPKHLQKTKTWFDHLKLADKPQKSRVVITIEKVDLTRSADGEDLVLKLYLRRTTF</sequence>